<evidence type="ECO:0000313" key="1">
    <source>
        <dbReference type="EMBL" id="OIQ71127.1"/>
    </source>
</evidence>
<dbReference type="AlphaFoldDB" id="A0A1J5PTR5"/>
<sequence>MKTALLATTVVMIASSITAPAAWAQSLCESAAGTTPVALVERFISADCAACWSAPVGPEQAPGTLTLDWIVPGAQGDDAPLSAAARRDALMRLESLKMTPPETAALRRTEVVHDPAKSLRVANGVAVGDYMGAEIELKTAEVPASSPELSAWLVLIEKVAAGTQATPVARNLVRNVHLTTWVMHPPLPNEPFSFFHELRPLTIPPGARVSNLRVVGWLQDSAGRVFNAAESLCPPPEPGWAR</sequence>
<name>A0A1J5PTR5_9ZZZZ</name>
<reference evidence="1" key="1">
    <citation type="submission" date="2016-10" db="EMBL/GenBank/DDBJ databases">
        <title>Sequence of Gallionella enrichment culture.</title>
        <authorList>
            <person name="Poehlein A."/>
            <person name="Muehling M."/>
            <person name="Daniel R."/>
        </authorList>
    </citation>
    <scope>NUCLEOTIDE SEQUENCE</scope>
</reference>
<accession>A0A1J5PTR5</accession>
<protein>
    <submittedName>
        <fullName evidence="1">Uncharacterized protein</fullName>
    </submittedName>
</protein>
<comment type="caution">
    <text evidence="1">The sequence shown here is derived from an EMBL/GenBank/DDBJ whole genome shotgun (WGS) entry which is preliminary data.</text>
</comment>
<gene>
    <name evidence="1" type="ORF">GALL_472590</name>
</gene>
<dbReference type="EMBL" id="MLJW01003869">
    <property type="protein sequence ID" value="OIQ71127.1"/>
    <property type="molecule type" value="Genomic_DNA"/>
</dbReference>
<proteinExistence type="predicted"/>
<organism evidence="1">
    <name type="scientific">mine drainage metagenome</name>
    <dbReference type="NCBI Taxonomy" id="410659"/>
    <lineage>
        <taxon>unclassified sequences</taxon>
        <taxon>metagenomes</taxon>
        <taxon>ecological metagenomes</taxon>
    </lineage>
</organism>